<evidence type="ECO:0000256" key="6">
    <source>
        <dbReference type="SAM" id="MobiDB-lite"/>
    </source>
</evidence>
<dbReference type="EMBL" id="RDQL01000001">
    <property type="protein sequence ID" value="RMX02797.1"/>
    <property type="molecule type" value="Genomic_DNA"/>
</dbReference>
<evidence type="ECO:0000259" key="8">
    <source>
        <dbReference type="SMART" id="SM00065"/>
    </source>
</evidence>
<feature type="transmembrane region" description="Helical" evidence="7">
    <location>
        <begin position="302"/>
        <end position="322"/>
    </location>
</feature>
<name>A0A3M6QIB2_9BURK</name>
<accession>A0A3M6QIB2</accession>
<feature type="transmembrane region" description="Helical" evidence="7">
    <location>
        <begin position="329"/>
        <end position="347"/>
    </location>
</feature>
<organism evidence="9 10">
    <name type="scientific">Allofranklinella schreckenbergeri</name>
    <dbReference type="NCBI Taxonomy" id="1076744"/>
    <lineage>
        <taxon>Bacteria</taxon>
        <taxon>Pseudomonadati</taxon>
        <taxon>Pseudomonadota</taxon>
        <taxon>Betaproteobacteria</taxon>
        <taxon>Burkholderiales</taxon>
        <taxon>Comamonadaceae</taxon>
        <taxon>Allofranklinella</taxon>
    </lineage>
</organism>
<feature type="transmembrane region" description="Helical" evidence="7">
    <location>
        <begin position="36"/>
        <end position="60"/>
    </location>
</feature>
<feature type="region of interest" description="Disordered" evidence="6">
    <location>
        <begin position="1"/>
        <end position="25"/>
    </location>
</feature>
<dbReference type="RefSeq" id="WP_122253002.1">
    <property type="nucleotide sequence ID" value="NZ_RDQL01000001.1"/>
</dbReference>
<feature type="transmembrane region" description="Helical" evidence="7">
    <location>
        <begin position="206"/>
        <end position="229"/>
    </location>
</feature>
<sequence length="875" mass="94160">MHRNGSDPASQGRNSPASAPDAPPAYDSEDRAALHALAAIAPGLRLASALVTAGAIIAALYFGRDLLIPLALAVLLGFLLDPLVRRLKRWGLPRMAAIFVTVALALGALTGLGFYLGGQLASLAESLPRYQHTMVVKLQTLRSSIESPGALEGLTATFGRLREEISGSLEERDDATPSASDEAGAEVQTVQLAPQQLSPAQQAGIWLLHISEPLFTAGIVLLFVILVLLDRDGLRERLLRLVGGNIHLATDTLDEAAQRIGKYLRMQLIVNIAYGFPLAIGLWLIGVPGAPLWGVVAALMRYIPYVGPALAAIFPLALSFAVGHGWDMLLWTLALIVALELISNNIIEPWLYGESTGLSTLAIIVSATFWTALWGPIGLILATPLTVCLLVLGRSIEALNFLEVLLGSDPVLTPPQRLYQRLLVEDVDSAMDLARSTIKQHMTDSPGESSPPSAVTHLYDAVALPALRLSSQAHSSLATAEQRFRFNNGMDEWLAELADAYPPEPATLPAAGECARVHCLGARWEVDAMAAAAMAHSLRLFGHRASYSEHALGARMHLHALPDLSNTAVLCLAVFSPSPQAQIRYLARHIRQRWPHVRIVAGIWNAPSLALTPELAERVLADHLVGRLHEMVMRVDHLLHTEGGLDYHPAPPPANEAQRLQALHDSGLLHAPQAQELYQDCVRRAINAFDMKHAQIALIDAQWIHTPATSLITPQESAPLAGLPRAQSISAHIASQAAPLVIEDTQADLRFANNPHVLAHGMRFYAGVPLLDRHGHTLGALSIMDDQPHAEADIDMALLQYMASELMAALHKLLRPRKPSLKEAVLKATRSNAESDGESDGADEGKNQSNGNGNGNGNDQNGGQPLSSDTPPKDH</sequence>
<keyword evidence="4 7" id="KW-1133">Transmembrane helix</keyword>
<dbReference type="Gene3D" id="3.30.450.40">
    <property type="match status" value="1"/>
</dbReference>
<comment type="similarity">
    <text evidence="2">Belongs to the autoinducer-2 exporter (AI-2E) (TC 2.A.86) family.</text>
</comment>
<dbReference type="GO" id="GO:0016020">
    <property type="term" value="C:membrane"/>
    <property type="evidence" value="ECO:0007669"/>
    <property type="project" value="UniProtKB-SubCell"/>
</dbReference>
<feature type="transmembrane region" description="Helical" evidence="7">
    <location>
        <begin position="367"/>
        <end position="392"/>
    </location>
</feature>
<feature type="compositionally biased region" description="Low complexity" evidence="6">
    <location>
        <begin position="15"/>
        <end position="25"/>
    </location>
</feature>
<dbReference type="PANTHER" id="PTHR43102">
    <property type="entry name" value="SLR1143 PROTEIN"/>
    <property type="match status" value="1"/>
</dbReference>
<dbReference type="Proteomes" id="UP000267035">
    <property type="component" value="Unassembled WGS sequence"/>
</dbReference>
<feature type="compositionally biased region" description="Low complexity" evidence="6">
    <location>
        <begin position="847"/>
        <end position="864"/>
    </location>
</feature>
<evidence type="ECO:0000256" key="1">
    <source>
        <dbReference type="ARBA" id="ARBA00004141"/>
    </source>
</evidence>
<reference evidence="9 10" key="1">
    <citation type="submission" date="2018-10" db="EMBL/GenBank/DDBJ databases">
        <title>Comamonadaceae CDC group NO-1 genome sequencing and assembly.</title>
        <authorList>
            <person name="Bernier A.-M."/>
            <person name="Bernard K."/>
        </authorList>
    </citation>
    <scope>NUCLEOTIDE SEQUENCE [LARGE SCALE GENOMIC DNA]</scope>
    <source>
        <strain evidence="9 10">NML161473</strain>
    </source>
</reference>
<keyword evidence="5 7" id="KW-0472">Membrane</keyword>
<dbReference type="Pfam" id="PF01594">
    <property type="entry name" value="AI-2E_transport"/>
    <property type="match status" value="1"/>
</dbReference>
<comment type="caution">
    <text evidence="9">The sequence shown here is derived from an EMBL/GenBank/DDBJ whole genome shotgun (WGS) entry which is preliminary data.</text>
</comment>
<dbReference type="InterPro" id="IPR002549">
    <property type="entry name" value="AI-2E-like"/>
</dbReference>
<keyword evidence="10" id="KW-1185">Reference proteome</keyword>
<dbReference type="InterPro" id="IPR029016">
    <property type="entry name" value="GAF-like_dom_sf"/>
</dbReference>
<dbReference type="AlphaFoldDB" id="A0A3M6QIB2"/>
<evidence type="ECO:0000256" key="7">
    <source>
        <dbReference type="SAM" id="Phobius"/>
    </source>
</evidence>
<dbReference type="SUPFAM" id="SSF55781">
    <property type="entry name" value="GAF domain-like"/>
    <property type="match status" value="1"/>
</dbReference>
<keyword evidence="3 7" id="KW-0812">Transmembrane</keyword>
<evidence type="ECO:0000256" key="3">
    <source>
        <dbReference type="ARBA" id="ARBA00022692"/>
    </source>
</evidence>
<feature type="transmembrane region" description="Helical" evidence="7">
    <location>
        <begin position="96"/>
        <end position="117"/>
    </location>
</feature>
<gene>
    <name evidence="9" type="ORF">EBQ25_00805</name>
</gene>
<feature type="compositionally biased region" description="Polar residues" evidence="6">
    <location>
        <begin position="865"/>
        <end position="875"/>
    </location>
</feature>
<feature type="domain" description="GAF" evidence="8">
    <location>
        <begin position="673"/>
        <end position="820"/>
    </location>
</feature>
<feature type="transmembrane region" description="Helical" evidence="7">
    <location>
        <begin position="268"/>
        <end position="290"/>
    </location>
</feature>
<proteinExistence type="inferred from homology"/>
<dbReference type="PANTHER" id="PTHR43102:SF2">
    <property type="entry name" value="GAF DOMAIN-CONTAINING PROTEIN"/>
    <property type="match status" value="1"/>
</dbReference>
<dbReference type="SMART" id="SM00065">
    <property type="entry name" value="GAF"/>
    <property type="match status" value="1"/>
</dbReference>
<evidence type="ECO:0000313" key="9">
    <source>
        <dbReference type="EMBL" id="RMX02797.1"/>
    </source>
</evidence>
<feature type="transmembrane region" description="Helical" evidence="7">
    <location>
        <begin position="66"/>
        <end position="84"/>
    </location>
</feature>
<protein>
    <submittedName>
        <fullName evidence="9">AI-2E family transporter</fullName>
    </submittedName>
</protein>
<feature type="region of interest" description="Disordered" evidence="6">
    <location>
        <begin position="825"/>
        <end position="875"/>
    </location>
</feature>
<dbReference type="Pfam" id="PF01590">
    <property type="entry name" value="GAF"/>
    <property type="match status" value="1"/>
</dbReference>
<evidence type="ECO:0000256" key="4">
    <source>
        <dbReference type="ARBA" id="ARBA00022989"/>
    </source>
</evidence>
<evidence type="ECO:0000256" key="5">
    <source>
        <dbReference type="ARBA" id="ARBA00023136"/>
    </source>
</evidence>
<comment type="subcellular location">
    <subcellularLocation>
        <location evidence="1">Membrane</location>
        <topology evidence="1">Multi-pass membrane protein</topology>
    </subcellularLocation>
</comment>
<dbReference type="InterPro" id="IPR003018">
    <property type="entry name" value="GAF"/>
</dbReference>
<evidence type="ECO:0000256" key="2">
    <source>
        <dbReference type="ARBA" id="ARBA00009773"/>
    </source>
</evidence>
<evidence type="ECO:0000313" key="10">
    <source>
        <dbReference type="Proteomes" id="UP000267035"/>
    </source>
</evidence>